<name>A0A7S2JBB6_9DINO</name>
<feature type="transmembrane region" description="Helical" evidence="4">
    <location>
        <begin position="310"/>
        <end position="330"/>
    </location>
</feature>
<evidence type="ECO:0000256" key="3">
    <source>
        <dbReference type="RuleBase" id="RU003953"/>
    </source>
</evidence>
<organism evidence="7">
    <name type="scientific">Zooxanthella nutricula</name>
    <dbReference type="NCBI Taxonomy" id="1333877"/>
    <lineage>
        <taxon>Eukaryota</taxon>
        <taxon>Sar</taxon>
        <taxon>Alveolata</taxon>
        <taxon>Dinophyceae</taxon>
        <taxon>Peridiniales</taxon>
        <taxon>Peridiniales incertae sedis</taxon>
        <taxon>Zooxanthella</taxon>
    </lineage>
</organism>
<dbReference type="GO" id="GO:0016779">
    <property type="term" value="F:nucleotidyltransferase activity"/>
    <property type="evidence" value="ECO:0007669"/>
    <property type="project" value="InterPro"/>
</dbReference>
<evidence type="ECO:0000256" key="4">
    <source>
        <dbReference type="SAM" id="Phobius"/>
    </source>
</evidence>
<protein>
    <recommendedName>
        <fullName evidence="6">Poly A polymerase head domain-containing protein</fullName>
    </recommendedName>
</protein>
<dbReference type="Pfam" id="PF01743">
    <property type="entry name" value="PolyA_pol"/>
    <property type="match status" value="1"/>
</dbReference>
<dbReference type="GO" id="GO:0003723">
    <property type="term" value="F:RNA binding"/>
    <property type="evidence" value="ECO:0007669"/>
    <property type="project" value="UniProtKB-KW"/>
</dbReference>
<dbReference type="EMBL" id="HBGW01025356">
    <property type="protein sequence ID" value="CAD9541912.1"/>
    <property type="molecule type" value="Transcribed_RNA"/>
</dbReference>
<feature type="signal peptide" evidence="5">
    <location>
        <begin position="1"/>
        <end position="22"/>
    </location>
</feature>
<feature type="domain" description="Poly A polymerase head" evidence="6">
    <location>
        <begin position="116"/>
        <end position="151"/>
    </location>
</feature>
<sequence>MAIRGALGDVLALLALAAGASAVSHALSAASSLKQQGYTWEQEKNVFENIRLKVGKVFTIDDQTAIRSWSRAPVKYTTAPDELLNTLEDFKKQYAWPGGPKVDVVFQKFEKYDCPVWIAGGFVRDHFAGQPYHDVDIAVMCDEQRLRTIFEAIGEPNLGLPHFIFDEGRFEGFPLTQFTVKYMPEFSASMLFLSVAHGQVVDPMGCGIEDAKAKRLRPAIHENYQSAHNWCEWMKGSWRGLEEETIGDRERRYDKMRKRKWQPFNDKFEKFMALGPKGMRDKCDDNRIISMGVHPAVAAHNARLARRRRLLASGVGIVGIVVLVMGVVIGRGIGDL</sequence>
<dbReference type="Gene3D" id="3.30.460.10">
    <property type="entry name" value="Beta Polymerase, domain 2"/>
    <property type="match status" value="1"/>
</dbReference>
<accession>A0A7S2JBB6</accession>
<keyword evidence="4" id="KW-0812">Transmembrane</keyword>
<evidence type="ECO:0000256" key="2">
    <source>
        <dbReference type="ARBA" id="ARBA00022679"/>
    </source>
</evidence>
<keyword evidence="5" id="KW-0732">Signal</keyword>
<keyword evidence="4" id="KW-0472">Membrane</keyword>
<dbReference type="GO" id="GO:0001680">
    <property type="term" value="P:tRNA 3'-terminal CCA addition"/>
    <property type="evidence" value="ECO:0007669"/>
    <property type="project" value="UniProtKB-ARBA"/>
</dbReference>
<keyword evidence="3" id="KW-0694">RNA-binding</keyword>
<proteinExistence type="inferred from homology"/>
<comment type="similarity">
    <text evidence="1 3">Belongs to the tRNA nucleotidyltransferase/poly(A) polymerase family.</text>
</comment>
<feature type="chain" id="PRO_5030583024" description="Poly A polymerase head domain-containing protein" evidence="5">
    <location>
        <begin position="23"/>
        <end position="336"/>
    </location>
</feature>
<evidence type="ECO:0000256" key="5">
    <source>
        <dbReference type="SAM" id="SignalP"/>
    </source>
</evidence>
<dbReference type="SUPFAM" id="SSF81301">
    <property type="entry name" value="Nucleotidyltransferase"/>
    <property type="match status" value="1"/>
</dbReference>
<gene>
    <name evidence="7" type="ORF">BRAN1462_LOCUS16079</name>
</gene>
<evidence type="ECO:0000256" key="1">
    <source>
        <dbReference type="ARBA" id="ARBA00007265"/>
    </source>
</evidence>
<evidence type="ECO:0000259" key="6">
    <source>
        <dbReference type="Pfam" id="PF01743"/>
    </source>
</evidence>
<evidence type="ECO:0000313" key="7">
    <source>
        <dbReference type="EMBL" id="CAD9541912.1"/>
    </source>
</evidence>
<reference evidence="7" key="1">
    <citation type="submission" date="2021-01" db="EMBL/GenBank/DDBJ databases">
        <authorList>
            <person name="Corre E."/>
            <person name="Pelletier E."/>
            <person name="Niang G."/>
            <person name="Scheremetjew M."/>
            <person name="Finn R."/>
            <person name="Kale V."/>
            <person name="Holt S."/>
            <person name="Cochrane G."/>
            <person name="Meng A."/>
            <person name="Brown T."/>
            <person name="Cohen L."/>
        </authorList>
    </citation>
    <scope>NUCLEOTIDE SEQUENCE</scope>
    <source>
        <strain evidence="7">RCC3387</strain>
    </source>
</reference>
<keyword evidence="2 3" id="KW-0808">Transferase</keyword>
<dbReference type="InterPro" id="IPR043519">
    <property type="entry name" value="NT_sf"/>
</dbReference>
<keyword evidence="4" id="KW-1133">Transmembrane helix</keyword>
<dbReference type="InterPro" id="IPR002646">
    <property type="entry name" value="PolA_pol_head_dom"/>
</dbReference>
<dbReference type="AlphaFoldDB" id="A0A7S2JBB6"/>